<keyword evidence="3" id="KW-1185">Reference proteome</keyword>
<gene>
    <name evidence="2" type="primary">AVEN_87300_1</name>
    <name evidence="2" type="ORF">TNCV_3298891</name>
</gene>
<dbReference type="EMBL" id="BMAU01021359">
    <property type="protein sequence ID" value="GFY22246.1"/>
    <property type="molecule type" value="Genomic_DNA"/>
</dbReference>
<reference evidence="2" key="1">
    <citation type="submission" date="2020-08" db="EMBL/GenBank/DDBJ databases">
        <title>Multicomponent nature underlies the extraordinary mechanical properties of spider dragline silk.</title>
        <authorList>
            <person name="Kono N."/>
            <person name="Nakamura H."/>
            <person name="Mori M."/>
            <person name="Yoshida Y."/>
            <person name="Ohtoshi R."/>
            <person name="Malay A.D."/>
            <person name="Moran D.A.P."/>
            <person name="Tomita M."/>
            <person name="Numata K."/>
            <person name="Arakawa K."/>
        </authorList>
    </citation>
    <scope>NUCLEOTIDE SEQUENCE</scope>
</reference>
<comment type="caution">
    <text evidence="2">The sequence shown here is derived from an EMBL/GenBank/DDBJ whole genome shotgun (WGS) entry which is preliminary data.</text>
</comment>
<dbReference type="Pfam" id="PF16087">
    <property type="entry name" value="DUF4817"/>
    <property type="match status" value="1"/>
</dbReference>
<sequence>MVINDAKMVANIIRLATLVTKNDANLALPPRFRQVLIELPLKRNLHFAQERQVSRMDTNAELADMHLAYGAANCSGPAAQRLYAERYPMRRIPSHNFFARLHQRLAETG</sequence>
<organism evidence="2 3">
    <name type="scientific">Trichonephila clavipes</name>
    <name type="common">Golden silk orbweaver</name>
    <name type="synonym">Nephila clavipes</name>
    <dbReference type="NCBI Taxonomy" id="2585209"/>
    <lineage>
        <taxon>Eukaryota</taxon>
        <taxon>Metazoa</taxon>
        <taxon>Ecdysozoa</taxon>
        <taxon>Arthropoda</taxon>
        <taxon>Chelicerata</taxon>
        <taxon>Arachnida</taxon>
        <taxon>Araneae</taxon>
        <taxon>Araneomorphae</taxon>
        <taxon>Entelegynae</taxon>
        <taxon>Araneoidea</taxon>
        <taxon>Nephilidae</taxon>
        <taxon>Trichonephila</taxon>
    </lineage>
</organism>
<name>A0A8X7B7F6_TRICX</name>
<dbReference type="InterPro" id="IPR032135">
    <property type="entry name" value="DUF4817"/>
</dbReference>
<evidence type="ECO:0000313" key="3">
    <source>
        <dbReference type="Proteomes" id="UP000887159"/>
    </source>
</evidence>
<accession>A0A8X7B7F6</accession>
<dbReference type="Proteomes" id="UP000887159">
    <property type="component" value="Unassembled WGS sequence"/>
</dbReference>
<proteinExistence type="predicted"/>
<dbReference type="AlphaFoldDB" id="A0A8X7B7F6"/>
<evidence type="ECO:0000313" key="2">
    <source>
        <dbReference type="EMBL" id="GFY22246.1"/>
    </source>
</evidence>
<feature type="domain" description="DUF4817" evidence="1">
    <location>
        <begin position="61"/>
        <end position="109"/>
    </location>
</feature>
<evidence type="ECO:0000259" key="1">
    <source>
        <dbReference type="Pfam" id="PF16087"/>
    </source>
</evidence>
<protein>
    <submittedName>
        <fullName evidence="2">DUF4817 domain-containing protein</fullName>
    </submittedName>
</protein>